<keyword evidence="1" id="KW-0812">Transmembrane</keyword>
<evidence type="ECO:0000313" key="2">
    <source>
        <dbReference type="EMBL" id="MBC3807574.1"/>
    </source>
</evidence>
<dbReference type="RefSeq" id="WP_186922656.1">
    <property type="nucleotide sequence ID" value="NZ_JACOFW010000008.1"/>
</dbReference>
<feature type="transmembrane region" description="Helical" evidence="1">
    <location>
        <begin position="20"/>
        <end position="42"/>
    </location>
</feature>
<dbReference type="Proteomes" id="UP000648257">
    <property type="component" value="Unassembled WGS sequence"/>
</dbReference>
<evidence type="ECO:0000256" key="1">
    <source>
        <dbReference type="SAM" id="Phobius"/>
    </source>
</evidence>
<name>A0ABR6X3Q6_9BURK</name>
<organism evidence="2 3">
    <name type="scientific">Undibacterium seohonense</name>
    <dbReference type="NCBI Taxonomy" id="1344950"/>
    <lineage>
        <taxon>Bacteria</taxon>
        <taxon>Pseudomonadati</taxon>
        <taxon>Pseudomonadota</taxon>
        <taxon>Betaproteobacteria</taxon>
        <taxon>Burkholderiales</taxon>
        <taxon>Oxalobacteraceae</taxon>
        <taxon>Undibacterium</taxon>
    </lineage>
</organism>
<dbReference type="InterPro" id="IPR007813">
    <property type="entry name" value="PilN"/>
</dbReference>
<keyword evidence="1" id="KW-0472">Membrane</keyword>
<dbReference type="Pfam" id="PF05137">
    <property type="entry name" value="PilN"/>
    <property type="match status" value="1"/>
</dbReference>
<gene>
    <name evidence="2" type="ORF">H8K52_09490</name>
</gene>
<keyword evidence="3" id="KW-1185">Reference proteome</keyword>
<evidence type="ECO:0000313" key="3">
    <source>
        <dbReference type="Proteomes" id="UP000648257"/>
    </source>
</evidence>
<sequence length="224" mass="24835">MSQQINLYNGSLLKRKSVLSATNLLIVFGLSIATLATASVVLRMRTAEMQKSAAQSSLQLKELSDQAAISRKAHSTKLKSPVLEQELRTIDALMLRRHQIAQILQNSEFGNTDGYSAYLIAFARRIPENLWLTGFSVEGAGYDLVLSGRTLRGELVPQYVSQLKQEKIMQGKSFSTLQLERPLLQIDTSAGQPRKKPEPAPYLAFQLHSSEFKSKAQADGVMQP</sequence>
<protein>
    <submittedName>
        <fullName evidence="2">PilN domain-containing protein</fullName>
    </submittedName>
</protein>
<reference evidence="2 3" key="1">
    <citation type="submission" date="2020-08" db="EMBL/GenBank/DDBJ databases">
        <title>Novel species isolated from subtropical streams in China.</title>
        <authorList>
            <person name="Lu H."/>
        </authorList>
    </citation>
    <scope>NUCLEOTIDE SEQUENCE [LARGE SCALE GENOMIC DNA]</scope>
    <source>
        <strain evidence="2 3">KACC 16656</strain>
    </source>
</reference>
<proteinExistence type="predicted"/>
<comment type="caution">
    <text evidence="2">The sequence shown here is derived from an EMBL/GenBank/DDBJ whole genome shotgun (WGS) entry which is preliminary data.</text>
</comment>
<keyword evidence="1" id="KW-1133">Transmembrane helix</keyword>
<accession>A0ABR6X3Q6</accession>
<dbReference type="EMBL" id="JACOFW010000008">
    <property type="protein sequence ID" value="MBC3807574.1"/>
    <property type="molecule type" value="Genomic_DNA"/>
</dbReference>